<accession>U6J2S8</accession>
<dbReference type="Proteomes" id="UP000019149">
    <property type="component" value="Unassembled WGS sequence"/>
</dbReference>
<dbReference type="CTD" id="36341881"/>
<evidence type="ECO:0000256" key="1">
    <source>
        <dbReference type="ARBA" id="ARBA00004245"/>
    </source>
</evidence>
<dbReference type="WBParaSite" id="EgrG_000946800">
    <property type="protein sequence ID" value="EgrG_000946800"/>
    <property type="gene ID" value="EgrG_000946800"/>
</dbReference>
<keyword evidence="6 8" id="KW-0505">Motor protein</keyword>
<dbReference type="KEGG" id="egl:EGR_06166"/>
<evidence type="ECO:0000256" key="7">
    <source>
        <dbReference type="ARBA" id="ARBA00023212"/>
    </source>
</evidence>
<keyword evidence="11" id="KW-1185">Reference proteome</keyword>
<evidence type="ECO:0000256" key="2">
    <source>
        <dbReference type="ARBA" id="ARBA00010156"/>
    </source>
</evidence>
<evidence type="ECO:0000256" key="3">
    <source>
        <dbReference type="ARBA" id="ARBA00022490"/>
    </source>
</evidence>
<reference evidence="9" key="3">
    <citation type="submission" date="2014-06" db="EMBL/GenBank/DDBJ databases">
        <authorList>
            <person name="Aslett M."/>
        </authorList>
    </citation>
    <scope>NUCLEOTIDE SEQUENCE</scope>
</reference>
<dbReference type="OrthoDB" id="10033309at2759"/>
<dbReference type="GO" id="GO:0005868">
    <property type="term" value="C:cytoplasmic dynein complex"/>
    <property type="evidence" value="ECO:0007669"/>
    <property type="project" value="TreeGrafter"/>
</dbReference>
<keyword evidence="7 8" id="KW-0206">Cytoskeleton</keyword>
<evidence type="ECO:0000256" key="8">
    <source>
        <dbReference type="RuleBase" id="RU365010"/>
    </source>
</evidence>
<dbReference type="AlphaFoldDB" id="U6J2S8"/>
<dbReference type="InterPro" id="IPR001372">
    <property type="entry name" value="Dynein_light_chain_typ-1/2"/>
</dbReference>
<reference evidence="10 11" key="1">
    <citation type="journal article" date="2013" name="Nat. Genet.">
        <title>The genome of the hydatid tapeworm Echinococcus granulosus.</title>
        <authorList>
            <person name="Zheng H."/>
            <person name="Zhang W."/>
            <person name="Zhang L."/>
            <person name="Zhang Z."/>
            <person name="Li J."/>
            <person name="Lu G."/>
            <person name="Zhu Y."/>
            <person name="Wang Y."/>
            <person name="Huang Y."/>
            <person name="Liu J."/>
            <person name="Kang H."/>
            <person name="Chen J."/>
            <person name="Wang L."/>
            <person name="Chen A."/>
            <person name="Yu S."/>
            <person name="Gao Z."/>
            <person name="Jin L."/>
            <person name="Gu W."/>
            <person name="Wang Z."/>
            <person name="Zhao L."/>
            <person name="Shi B."/>
            <person name="Wen H."/>
            <person name="Lin R."/>
            <person name="Jones M.K."/>
            <person name="Brejova B."/>
            <person name="Vinar T."/>
            <person name="Zhao G."/>
            <person name="McManus D.P."/>
            <person name="Chen Z."/>
            <person name="Zhou Y."/>
            <person name="Wang S."/>
        </authorList>
    </citation>
    <scope>NUCLEOTIDE SEQUENCE [LARGE SCALE GENOMIC DNA]</scope>
</reference>
<dbReference type="Gene3D" id="3.30.740.10">
    <property type="entry name" value="Protein Inhibitor Of Neuronal Nitric Oxide Synthase"/>
    <property type="match status" value="1"/>
</dbReference>
<reference evidence="13" key="4">
    <citation type="submission" date="2020-10" db="UniProtKB">
        <authorList>
            <consortium name="WormBaseParasite"/>
        </authorList>
    </citation>
    <scope>IDENTIFICATION</scope>
</reference>
<dbReference type="GO" id="GO:0005874">
    <property type="term" value="C:microtubule"/>
    <property type="evidence" value="ECO:0007669"/>
    <property type="project" value="UniProtKB-KW"/>
</dbReference>
<dbReference type="EMBL" id="LK028577">
    <property type="protein sequence ID" value="CDS16762.1"/>
    <property type="molecule type" value="Genomic_DNA"/>
</dbReference>
<dbReference type="EMBL" id="APAU02000052">
    <property type="protein sequence ID" value="EUB58947.1"/>
    <property type="molecule type" value="Genomic_DNA"/>
</dbReference>
<keyword evidence="3 8" id="KW-0963">Cytoplasm</keyword>
<dbReference type="RefSeq" id="XP_024350143.1">
    <property type="nucleotide sequence ID" value="XM_024495415.1"/>
</dbReference>
<organism evidence="10 11">
    <name type="scientific">Echinococcus granulosus</name>
    <name type="common">Hydatid tapeworm</name>
    <dbReference type="NCBI Taxonomy" id="6210"/>
    <lineage>
        <taxon>Eukaryota</taxon>
        <taxon>Metazoa</taxon>
        <taxon>Spiralia</taxon>
        <taxon>Lophotrochozoa</taxon>
        <taxon>Platyhelminthes</taxon>
        <taxon>Cestoda</taxon>
        <taxon>Eucestoda</taxon>
        <taxon>Cyclophyllidea</taxon>
        <taxon>Taeniidae</taxon>
        <taxon>Echinococcus</taxon>
        <taxon>Echinococcus granulosus group</taxon>
    </lineage>
</organism>
<name>U6J2S8_ECHGR</name>
<evidence type="ECO:0000256" key="4">
    <source>
        <dbReference type="ARBA" id="ARBA00022701"/>
    </source>
</evidence>
<dbReference type="SUPFAM" id="SSF54648">
    <property type="entry name" value="DLC"/>
    <property type="match status" value="1"/>
</dbReference>
<keyword evidence="4 8" id="KW-0493">Microtubule</keyword>
<keyword evidence="5 8" id="KW-0243">Dynein</keyword>
<reference evidence="9 12" key="2">
    <citation type="journal article" date="2013" name="Nature">
        <title>The genomes of four tapeworm species reveal adaptations to parasitism.</title>
        <authorList>
            <person name="Tsai I.J."/>
            <person name="Zarowiecki M."/>
            <person name="Holroyd N."/>
            <person name="Garciarrubio A."/>
            <person name="Sanchez-Flores A."/>
            <person name="Brooks K.L."/>
            <person name="Tracey A."/>
            <person name="Bobes R.J."/>
            <person name="Fragoso G."/>
            <person name="Sciutto E."/>
            <person name="Aslett M."/>
            <person name="Beasley H."/>
            <person name="Bennett H.M."/>
            <person name="Cai J."/>
            <person name="Camicia F."/>
            <person name="Clark R."/>
            <person name="Cucher M."/>
            <person name="De Silva N."/>
            <person name="Day T.A."/>
            <person name="Deplazes P."/>
            <person name="Estrada K."/>
            <person name="Fernandez C."/>
            <person name="Holland P.W."/>
            <person name="Hou J."/>
            <person name="Hu S."/>
            <person name="Huckvale T."/>
            <person name="Hung S.S."/>
            <person name="Kamenetzky L."/>
            <person name="Keane J.A."/>
            <person name="Kiss F."/>
            <person name="Koziol U."/>
            <person name="Lambert O."/>
            <person name="Liu K."/>
            <person name="Luo X."/>
            <person name="Luo Y."/>
            <person name="Macchiaroli N."/>
            <person name="Nichol S."/>
            <person name="Paps J."/>
            <person name="Parkinson J."/>
            <person name="Pouchkina-Stantcheva N."/>
            <person name="Riddiford N."/>
            <person name="Rosenzvit M."/>
            <person name="Salinas G."/>
            <person name="Wasmuth J.D."/>
            <person name="Zamanian M."/>
            <person name="Zheng Y."/>
            <person name="Cai X."/>
            <person name="Soberon X."/>
            <person name="Olson P.D."/>
            <person name="Laclette J.P."/>
            <person name="Brehm K."/>
            <person name="Berriman M."/>
            <person name="Garciarrubio A."/>
            <person name="Bobes R.J."/>
            <person name="Fragoso G."/>
            <person name="Sanchez-Flores A."/>
            <person name="Estrada K."/>
            <person name="Cevallos M.A."/>
            <person name="Morett E."/>
            <person name="Gonzalez V."/>
            <person name="Portillo T."/>
            <person name="Ochoa-Leyva A."/>
            <person name="Jose M.V."/>
            <person name="Sciutto E."/>
            <person name="Landa A."/>
            <person name="Jimenez L."/>
            <person name="Valdes V."/>
            <person name="Carrero J.C."/>
            <person name="Larralde C."/>
            <person name="Morales-Montor J."/>
            <person name="Limon-Lason J."/>
            <person name="Soberon X."/>
            <person name="Laclette J.P."/>
        </authorList>
    </citation>
    <scope>NUCLEOTIDE SEQUENCE [LARGE SCALE GENOMIC DNA]</scope>
</reference>
<dbReference type="PANTHER" id="PTHR11886:SF35">
    <property type="entry name" value="DYNEIN LIGHT CHAIN"/>
    <property type="match status" value="1"/>
</dbReference>
<evidence type="ECO:0000313" key="12">
    <source>
        <dbReference type="Proteomes" id="UP000492820"/>
    </source>
</evidence>
<comment type="subcellular location">
    <subcellularLocation>
        <location evidence="1 8">Cytoplasm</location>
        <location evidence="1 8">Cytoskeleton</location>
    </subcellularLocation>
</comment>
<dbReference type="GeneID" id="36341881"/>
<dbReference type="InterPro" id="IPR037177">
    <property type="entry name" value="DLC_sf"/>
</dbReference>
<dbReference type="CDD" id="cd21452">
    <property type="entry name" value="DLC-like_DYNLL1_DYNLL2"/>
    <property type="match status" value="1"/>
</dbReference>
<dbReference type="FunFam" id="3.30.740.10:FF:000001">
    <property type="entry name" value="Dynein light chain"/>
    <property type="match status" value="1"/>
</dbReference>
<evidence type="ECO:0000256" key="6">
    <source>
        <dbReference type="ARBA" id="ARBA00023175"/>
    </source>
</evidence>
<dbReference type="GO" id="GO:0045505">
    <property type="term" value="F:dynein intermediate chain binding"/>
    <property type="evidence" value="ECO:0007669"/>
    <property type="project" value="TreeGrafter"/>
</dbReference>
<sequence length="90" mass="10351">MAAYNKAVIKSVDMSDVMQQDAVDVAKEAVSRNVIERDIATYIKAEFDHKYSHTWHCVVNQNYGSYVTYEARHFIYFMLGHLSVLLFKAG</sequence>
<evidence type="ECO:0000313" key="13">
    <source>
        <dbReference type="WBParaSite" id="EgrG_000946800"/>
    </source>
</evidence>
<dbReference type="OMA" id="YEARHFI"/>
<evidence type="ECO:0000313" key="10">
    <source>
        <dbReference type="EMBL" id="EUB58947.1"/>
    </source>
</evidence>
<gene>
    <name evidence="10 13" type="ORF">EGR_06166</name>
    <name evidence="9" type="ORF">EgrG_000946800</name>
</gene>
<evidence type="ECO:0000313" key="11">
    <source>
        <dbReference type="Proteomes" id="UP000019149"/>
    </source>
</evidence>
<evidence type="ECO:0000256" key="5">
    <source>
        <dbReference type="ARBA" id="ARBA00023017"/>
    </source>
</evidence>
<evidence type="ECO:0000313" key="9">
    <source>
        <dbReference type="EMBL" id="CDS16762.1"/>
    </source>
</evidence>
<proteinExistence type="inferred from homology"/>
<protein>
    <recommendedName>
        <fullName evidence="8">Dynein light chain</fullName>
    </recommendedName>
</protein>
<dbReference type="Proteomes" id="UP000492820">
    <property type="component" value="Unassembled WGS sequence"/>
</dbReference>
<dbReference type="GO" id="GO:0007017">
    <property type="term" value="P:microtubule-based process"/>
    <property type="evidence" value="ECO:0007669"/>
    <property type="project" value="InterPro"/>
</dbReference>
<dbReference type="STRING" id="6210.U6J2S8"/>
<dbReference type="SMART" id="SM01375">
    <property type="entry name" value="Dynein_light"/>
    <property type="match status" value="1"/>
</dbReference>
<dbReference type="PANTHER" id="PTHR11886">
    <property type="entry name" value="DYNEIN LIGHT CHAIN"/>
    <property type="match status" value="1"/>
</dbReference>
<comment type="similarity">
    <text evidence="2 8">Belongs to the dynein light chain family.</text>
</comment>
<dbReference type="Pfam" id="PF01221">
    <property type="entry name" value="Dynein_light"/>
    <property type="match status" value="1"/>
</dbReference>